<evidence type="ECO:0000313" key="2">
    <source>
        <dbReference type="Proteomes" id="UP001218895"/>
    </source>
</evidence>
<gene>
    <name evidence="1" type="ORF">L1994_02600</name>
</gene>
<accession>A0AAF0FSV0</accession>
<dbReference type="Proteomes" id="UP001218895">
    <property type="component" value="Chromosome"/>
</dbReference>
<dbReference type="AlphaFoldDB" id="A0AAF0FSV0"/>
<dbReference type="RefSeq" id="WP_278100135.1">
    <property type="nucleotide sequence ID" value="NZ_CP091092.1"/>
</dbReference>
<organism evidence="1 2">
    <name type="scientific">Methanomicrobium antiquum</name>
    <dbReference type="NCBI Taxonomy" id="487686"/>
    <lineage>
        <taxon>Archaea</taxon>
        <taxon>Methanobacteriati</taxon>
        <taxon>Methanobacteriota</taxon>
        <taxon>Stenosarchaea group</taxon>
        <taxon>Methanomicrobia</taxon>
        <taxon>Methanomicrobiales</taxon>
        <taxon>Methanomicrobiaceae</taxon>
        <taxon>Methanomicrobium</taxon>
    </lineage>
</organism>
<evidence type="ECO:0000313" key="1">
    <source>
        <dbReference type="EMBL" id="WFN37296.1"/>
    </source>
</evidence>
<name>A0AAF0FSV0_9EURY</name>
<proteinExistence type="predicted"/>
<sequence length="146" mass="16899">MDFSNPDDFFKFQAEQSKKEMSTALSLMASENVRKCFEKNEYKNLIRLLELEYGLMDVYFEYADVSKTISDNSDKNYSEYQKNLKDASFRLGNLRYSIQELLILAGDIDESSFPEGINPDISGAKNQLESLLEKIDKDISDLNVYR</sequence>
<keyword evidence="2" id="KW-1185">Reference proteome</keyword>
<dbReference type="EMBL" id="CP091092">
    <property type="protein sequence ID" value="WFN37296.1"/>
    <property type="molecule type" value="Genomic_DNA"/>
</dbReference>
<dbReference type="GeneID" id="79949249"/>
<reference evidence="1" key="1">
    <citation type="submission" date="2022-01" db="EMBL/GenBank/DDBJ databases">
        <title>Complete genome of Methanomicrobium antiquum DSM 21220.</title>
        <authorList>
            <person name="Chen S.-C."/>
            <person name="You Y.-T."/>
            <person name="Zhou Y.-Z."/>
            <person name="Lai M.-C."/>
        </authorList>
    </citation>
    <scope>NUCLEOTIDE SEQUENCE</scope>
    <source>
        <strain evidence="1">DSM 21220</strain>
    </source>
</reference>
<dbReference type="KEGG" id="manq:L1994_02600"/>
<protein>
    <submittedName>
        <fullName evidence="1">Uncharacterized protein</fullName>
    </submittedName>
</protein>